<gene>
    <name evidence="1" type="ordered locus">Metin_0551</name>
</gene>
<proteinExistence type="predicted"/>
<keyword evidence="2" id="KW-1185">Reference proteome</keyword>
<reference evidence="1" key="1">
    <citation type="submission" date="2010-04" db="EMBL/GenBank/DDBJ databases">
        <title>Complete sequence of Methanocaldococcus infernus ME.</title>
        <authorList>
            <consortium name="US DOE Joint Genome Institute"/>
            <person name="Lucas S."/>
            <person name="Copeland A."/>
            <person name="Lapidus A."/>
            <person name="Cheng J.-F."/>
            <person name="Bruce D."/>
            <person name="Goodwin L."/>
            <person name="Pitluck S."/>
            <person name="Munk A.C."/>
            <person name="Detter J.C."/>
            <person name="Han C."/>
            <person name="Tapia R."/>
            <person name="Land M."/>
            <person name="Hauser L."/>
            <person name="Kyrpides N."/>
            <person name="Mikhailova N."/>
            <person name="Sieprawska-Lupa M."/>
            <person name="Whitman W.B."/>
            <person name="Woyke T."/>
        </authorList>
    </citation>
    <scope>NUCLEOTIDE SEQUENCE [LARGE SCALE GENOMIC DNA]</scope>
    <source>
        <strain evidence="1">ME</strain>
    </source>
</reference>
<dbReference type="KEGG" id="mif:Metin_0551"/>
<organism evidence="1 2">
    <name type="scientific">Methanocaldococcus infernus (strain DSM 11812 / JCM 15783 / ME)</name>
    <dbReference type="NCBI Taxonomy" id="573063"/>
    <lineage>
        <taxon>Archaea</taxon>
        <taxon>Methanobacteriati</taxon>
        <taxon>Methanobacteriota</taxon>
        <taxon>Methanomada group</taxon>
        <taxon>Methanococci</taxon>
        <taxon>Methanococcales</taxon>
        <taxon>Methanocaldococcaceae</taxon>
        <taxon>Methanocaldococcus</taxon>
    </lineage>
</organism>
<dbReference type="Proteomes" id="UP000002061">
    <property type="component" value="Chromosome"/>
</dbReference>
<name>D5VRL8_METIM</name>
<dbReference type="HOGENOM" id="CLU_982151_0_0_2"/>
<dbReference type="PROSITE" id="PS51257">
    <property type="entry name" value="PROKAR_LIPOPROTEIN"/>
    <property type="match status" value="1"/>
</dbReference>
<evidence type="ECO:0000313" key="2">
    <source>
        <dbReference type="Proteomes" id="UP000002061"/>
    </source>
</evidence>
<sequence>MKRAVIILILFSLLFCGCTTSKTNVNTQSEEKSYNNYKKEESQKLENNIVIPKKIEYLWVVNDGDRRVLQVALADENGRIIRVNDGFIYVEVYDESGKIFEKSYPIKELENSGGYYIIKLPEIKGVSEKAKFVVHYKYNNIDISKEAYGTLPRYSLEEINKILDKKYHEHSIKTHVEAYREPIKVRFIVTEYGPCKFYNTITNKIESGFRVDFTIENENPSLFYLTPTNIMLLAGDKKYGLIYGPKKLKLIYDGDVKSYWIFRMPETTKDLRLRFEVNGIVYDLPLNVSE</sequence>
<dbReference type="OrthoDB" id="65833at2157"/>
<accession>D5VRL8</accession>
<dbReference type="RefSeq" id="WP_013099967.1">
    <property type="nucleotide sequence ID" value="NC_014122.1"/>
</dbReference>
<protein>
    <submittedName>
        <fullName evidence="1">Uncharacterized protein</fullName>
    </submittedName>
</protein>
<dbReference type="AlphaFoldDB" id="D5VRL8"/>
<dbReference type="STRING" id="573063.Metin_0551"/>
<dbReference type="GeneID" id="9131557"/>
<dbReference type="eggNOG" id="arCOG05088">
    <property type="taxonomic scope" value="Archaea"/>
</dbReference>
<evidence type="ECO:0000313" key="1">
    <source>
        <dbReference type="EMBL" id="ADG13221.1"/>
    </source>
</evidence>
<dbReference type="EMBL" id="CP002009">
    <property type="protein sequence ID" value="ADG13221.1"/>
    <property type="molecule type" value="Genomic_DNA"/>
</dbReference>